<dbReference type="Pfam" id="PF00071">
    <property type="entry name" value="Ras"/>
    <property type="match status" value="1"/>
</dbReference>
<dbReference type="SMART" id="SM00173">
    <property type="entry name" value="RAS"/>
    <property type="match status" value="1"/>
</dbReference>
<name>A0A0A1U419_ENTIV</name>
<gene>
    <name evidence="5" type="ORF">EIN_476180</name>
</gene>
<dbReference type="SMART" id="SM00175">
    <property type="entry name" value="RAB"/>
    <property type="match status" value="1"/>
</dbReference>
<evidence type="ECO:0000256" key="4">
    <source>
        <dbReference type="ARBA" id="ARBA00023288"/>
    </source>
</evidence>
<comment type="similarity">
    <text evidence="1">Belongs to the small GTPase superfamily. Rho family.</text>
</comment>
<dbReference type="Gene3D" id="3.40.50.300">
    <property type="entry name" value="P-loop containing nucleotide triphosphate hydrolases"/>
    <property type="match status" value="1"/>
</dbReference>
<dbReference type="SMART" id="SM00176">
    <property type="entry name" value="RAN"/>
    <property type="match status" value="1"/>
</dbReference>
<dbReference type="SMART" id="SM00174">
    <property type="entry name" value="RHO"/>
    <property type="match status" value="1"/>
</dbReference>
<dbReference type="PROSITE" id="PS51421">
    <property type="entry name" value="RAS"/>
    <property type="match status" value="1"/>
</dbReference>
<dbReference type="EMBL" id="KB206689">
    <property type="protein sequence ID" value="ELP88906.1"/>
    <property type="molecule type" value="Genomic_DNA"/>
</dbReference>
<evidence type="ECO:0000313" key="6">
    <source>
        <dbReference type="Proteomes" id="UP000014680"/>
    </source>
</evidence>
<dbReference type="SUPFAM" id="SSF52540">
    <property type="entry name" value="P-loop containing nucleoside triphosphate hydrolases"/>
    <property type="match status" value="1"/>
</dbReference>
<dbReference type="InterPro" id="IPR050227">
    <property type="entry name" value="Rab"/>
</dbReference>
<dbReference type="PANTHER" id="PTHR47977">
    <property type="entry name" value="RAS-RELATED PROTEIN RAB"/>
    <property type="match status" value="1"/>
</dbReference>
<dbReference type="InterPro" id="IPR005225">
    <property type="entry name" value="Small_GTP-bd"/>
</dbReference>
<keyword evidence="6" id="KW-1185">Reference proteome</keyword>
<dbReference type="GO" id="GO:0003924">
    <property type="term" value="F:GTPase activity"/>
    <property type="evidence" value="ECO:0007669"/>
    <property type="project" value="InterPro"/>
</dbReference>
<dbReference type="GeneID" id="14887828"/>
<dbReference type="InterPro" id="IPR001806">
    <property type="entry name" value="Small_GTPase"/>
</dbReference>
<dbReference type="KEGG" id="eiv:EIN_476180"/>
<sequence>MSKNSTYNPPMKMITLGDSGVGKTCILSRFVNGVFDNKIVATTGVDAFSKKVTVDQITYSVQVYDTMGQEKFRSGIDSYYRGCNGALFVYDITMPSSFKAVEEWVNTMKQKGDATTSFVLVGNKEDLATNRMVSIEEGQELAKKIGCPYIECSALTGTKIEDIFTTLIRDAAPNMEKADAQLKKLRVSISQTKTTSEGSSCC</sequence>
<reference evidence="5 6" key="1">
    <citation type="submission" date="2012-10" db="EMBL/GenBank/DDBJ databases">
        <authorList>
            <person name="Zafar N."/>
            <person name="Inman J."/>
            <person name="Hall N."/>
            <person name="Lorenzi H."/>
            <person name="Caler E."/>
        </authorList>
    </citation>
    <scope>NUCLEOTIDE SEQUENCE [LARGE SCALE GENOMIC DNA]</scope>
    <source>
        <strain evidence="5 6">IP1</strain>
    </source>
</reference>
<dbReference type="PRINTS" id="PR00449">
    <property type="entry name" value="RASTRNSFRMNG"/>
</dbReference>
<evidence type="ECO:0000256" key="2">
    <source>
        <dbReference type="ARBA" id="ARBA00022741"/>
    </source>
</evidence>
<dbReference type="InterPro" id="IPR027417">
    <property type="entry name" value="P-loop_NTPase"/>
</dbReference>
<protein>
    <submittedName>
        <fullName evidence="5">Uncharacterized protein</fullName>
    </submittedName>
</protein>
<keyword evidence="2" id="KW-0547">Nucleotide-binding</keyword>
<dbReference type="GO" id="GO:0005525">
    <property type="term" value="F:GTP binding"/>
    <property type="evidence" value="ECO:0007669"/>
    <property type="project" value="UniProtKB-KW"/>
</dbReference>
<dbReference type="NCBIfam" id="TIGR00231">
    <property type="entry name" value="small_GTP"/>
    <property type="match status" value="1"/>
</dbReference>
<dbReference type="PROSITE" id="PS51420">
    <property type="entry name" value="RHO"/>
    <property type="match status" value="1"/>
</dbReference>
<dbReference type="Proteomes" id="UP000014680">
    <property type="component" value="Unassembled WGS sequence"/>
</dbReference>
<dbReference type="VEuPathDB" id="AmoebaDB:EIN_476180"/>
<organism evidence="5 6">
    <name type="scientific">Entamoeba invadens IP1</name>
    <dbReference type="NCBI Taxonomy" id="370355"/>
    <lineage>
        <taxon>Eukaryota</taxon>
        <taxon>Amoebozoa</taxon>
        <taxon>Evosea</taxon>
        <taxon>Archamoebae</taxon>
        <taxon>Mastigamoebida</taxon>
        <taxon>Entamoebidae</taxon>
        <taxon>Entamoeba</taxon>
    </lineage>
</organism>
<proteinExistence type="inferred from homology"/>
<accession>A0A0A1U419</accession>
<dbReference type="CDD" id="cd00154">
    <property type="entry name" value="Rab"/>
    <property type="match status" value="1"/>
</dbReference>
<dbReference type="OMA" id="QFNAQFL"/>
<dbReference type="PROSITE" id="PS51419">
    <property type="entry name" value="RAB"/>
    <property type="match status" value="1"/>
</dbReference>
<evidence type="ECO:0000313" key="5">
    <source>
        <dbReference type="EMBL" id="ELP88906.1"/>
    </source>
</evidence>
<keyword evidence="3" id="KW-0342">GTP-binding</keyword>
<evidence type="ECO:0000256" key="3">
    <source>
        <dbReference type="ARBA" id="ARBA00023134"/>
    </source>
</evidence>
<evidence type="ECO:0000256" key="1">
    <source>
        <dbReference type="ARBA" id="ARBA00010142"/>
    </source>
</evidence>
<keyword evidence="4" id="KW-0449">Lipoprotein</keyword>
<dbReference type="AlphaFoldDB" id="A0A0A1U419"/>
<dbReference type="RefSeq" id="XP_004255677.1">
    <property type="nucleotide sequence ID" value="XM_004255629.1"/>
</dbReference>
<dbReference type="FunFam" id="3.40.50.300:FF:001129">
    <property type="entry name" value="ras-related protein Rab-44 isoform X2"/>
    <property type="match status" value="1"/>
</dbReference>